<dbReference type="EMBL" id="NUDP01000023">
    <property type="protein sequence ID" value="PEM71310.1"/>
    <property type="molecule type" value="Genomic_DNA"/>
</dbReference>
<dbReference type="CDD" id="cd20688">
    <property type="entry name" value="CdiI_Ecoli_Nm-like"/>
    <property type="match status" value="1"/>
</dbReference>
<dbReference type="InterPro" id="IPR041256">
    <property type="entry name" value="CdiI_4"/>
</dbReference>
<evidence type="ECO:0000313" key="3">
    <source>
        <dbReference type="Proteomes" id="UP000219775"/>
    </source>
</evidence>
<dbReference type="Proteomes" id="UP000219775">
    <property type="component" value="Unassembled WGS sequence"/>
</dbReference>
<gene>
    <name evidence="2" type="ORF">CN613_04965</name>
</gene>
<evidence type="ECO:0000259" key="1">
    <source>
        <dbReference type="Pfam" id="PF18624"/>
    </source>
</evidence>
<proteinExistence type="predicted"/>
<comment type="caution">
    <text evidence="2">The sequence shown here is derived from an EMBL/GenBank/DDBJ whole genome shotgun (WGS) entry which is preliminary data.</text>
</comment>
<protein>
    <recommendedName>
        <fullName evidence="1">CDI immunity protein domain-containing protein</fullName>
    </recommendedName>
</protein>
<name>A0A2B4MIG3_9BACI</name>
<dbReference type="AlphaFoldDB" id="A0A2B4MIG3"/>
<accession>A0A2B4MIG3</accession>
<evidence type="ECO:0000313" key="2">
    <source>
        <dbReference type="EMBL" id="PEM71310.1"/>
    </source>
</evidence>
<sequence>MQESKKEELLKFYYSHIGDGYFLDALNNFSNRQGFGIEDIWCVFANEYEPWEEDYFGETGVAYYFDYPAIDKDKVLTLDEESFYKYLLDASEDYLTRNLTDEQKVKKHLKIVKRKLHITQIK</sequence>
<dbReference type="RefSeq" id="WP_097848048.1">
    <property type="nucleotide sequence ID" value="NZ_NUAS01000056.1"/>
</dbReference>
<dbReference type="Pfam" id="PF18624">
    <property type="entry name" value="CdiI_4"/>
    <property type="match status" value="1"/>
</dbReference>
<reference evidence="2 3" key="1">
    <citation type="submission" date="2017-09" db="EMBL/GenBank/DDBJ databases">
        <title>Large-scale bioinformatics analysis of Bacillus genomes uncovers conserved roles of natural products in bacterial physiology.</title>
        <authorList>
            <consortium name="Agbiome Team Llc"/>
            <person name="Bleich R.M."/>
            <person name="Grubbs K.J."/>
            <person name="Santa Maria K.C."/>
            <person name="Allen S.E."/>
            <person name="Farag S."/>
            <person name="Shank E.A."/>
            <person name="Bowers A."/>
        </authorList>
    </citation>
    <scope>NUCLEOTIDE SEQUENCE [LARGE SCALE GENOMIC DNA]</scope>
    <source>
        <strain evidence="2 3">AFS009893</strain>
    </source>
</reference>
<organism evidence="2 3">
    <name type="scientific">Bacillus pseudomycoides</name>
    <dbReference type="NCBI Taxonomy" id="64104"/>
    <lineage>
        <taxon>Bacteria</taxon>
        <taxon>Bacillati</taxon>
        <taxon>Bacillota</taxon>
        <taxon>Bacilli</taxon>
        <taxon>Bacillales</taxon>
        <taxon>Bacillaceae</taxon>
        <taxon>Bacillus</taxon>
        <taxon>Bacillus cereus group</taxon>
    </lineage>
</organism>
<feature type="domain" description="CDI immunity protein" evidence="1">
    <location>
        <begin position="6"/>
        <end position="109"/>
    </location>
</feature>